<protein>
    <submittedName>
        <fullName evidence="3">DUF4381 domain-containing protein</fullName>
    </submittedName>
</protein>
<evidence type="ECO:0000256" key="2">
    <source>
        <dbReference type="SAM" id="Phobius"/>
    </source>
</evidence>
<sequence length="175" mass="19738">MSTAASNDDIVMLPDLIDQLSEAPVPPAIPWIPQTWGWSLLAVVIVALLALWGIRRYLRWRADAYRRAALIELDQRLDDEGAIALAEILRRTALSAYPRERVAGLTGQRWWRFLDASLGDRRTPHFDGPLGQELSTAPYRATPTDGTNPPSAELVALSRRWIRHHRRDIPQESAS</sequence>
<dbReference type="Pfam" id="PF14316">
    <property type="entry name" value="DUF4381"/>
    <property type="match status" value="1"/>
</dbReference>
<dbReference type="AlphaFoldDB" id="A0AAU7KJU6"/>
<dbReference type="RefSeq" id="WP_108131416.1">
    <property type="nucleotide sequence ID" value="NZ_CP098827.1"/>
</dbReference>
<organism evidence="3">
    <name type="scientific">Halomonas sp. RT37</name>
    <dbReference type="NCBI Taxonomy" id="2950872"/>
    <lineage>
        <taxon>Bacteria</taxon>
        <taxon>Pseudomonadati</taxon>
        <taxon>Pseudomonadota</taxon>
        <taxon>Gammaproteobacteria</taxon>
        <taxon>Oceanospirillales</taxon>
        <taxon>Halomonadaceae</taxon>
        <taxon>Halomonas</taxon>
    </lineage>
</organism>
<proteinExistence type="predicted"/>
<reference evidence="3" key="1">
    <citation type="submission" date="2022-06" db="EMBL/GenBank/DDBJ databases">
        <title>A novel DMS-producing enzyme.</title>
        <authorList>
            <person name="Zhang Y."/>
        </authorList>
    </citation>
    <scope>NUCLEOTIDE SEQUENCE</scope>
    <source>
        <strain evidence="3">RT37</strain>
    </source>
</reference>
<evidence type="ECO:0000256" key="1">
    <source>
        <dbReference type="SAM" id="MobiDB-lite"/>
    </source>
</evidence>
<accession>A0AAU7KJU6</accession>
<keyword evidence="2" id="KW-0472">Membrane</keyword>
<keyword evidence="2" id="KW-0812">Transmembrane</keyword>
<dbReference type="InterPro" id="IPR025489">
    <property type="entry name" value="DUF4381"/>
</dbReference>
<evidence type="ECO:0000313" key="3">
    <source>
        <dbReference type="EMBL" id="XBO71996.1"/>
    </source>
</evidence>
<feature type="region of interest" description="Disordered" evidence="1">
    <location>
        <begin position="127"/>
        <end position="150"/>
    </location>
</feature>
<name>A0AAU7KJU6_9GAMM</name>
<gene>
    <name evidence="3" type="ORF">NFG58_04605</name>
</gene>
<keyword evidence="2" id="KW-1133">Transmembrane helix</keyword>
<dbReference type="EMBL" id="CP098827">
    <property type="protein sequence ID" value="XBO71996.1"/>
    <property type="molecule type" value="Genomic_DNA"/>
</dbReference>
<feature type="transmembrane region" description="Helical" evidence="2">
    <location>
        <begin position="36"/>
        <end position="54"/>
    </location>
</feature>